<accession>A0AAW0LA95</accession>
<sequence length="65" mass="7371">MEYRIQAEECSLIENYNNDDMVIGDPVALKGTVVYIFEETHLFEHSRLCSTSKSGRGDLKALGLY</sequence>
<evidence type="ECO:0000313" key="1">
    <source>
        <dbReference type="EMBL" id="KAK7847861.1"/>
    </source>
</evidence>
<evidence type="ECO:0000313" key="2">
    <source>
        <dbReference type="Proteomes" id="UP000237347"/>
    </source>
</evidence>
<reference evidence="1 2" key="1">
    <citation type="journal article" date="2018" name="Sci. Data">
        <title>The draft genome sequence of cork oak.</title>
        <authorList>
            <person name="Ramos A.M."/>
            <person name="Usie A."/>
            <person name="Barbosa P."/>
            <person name="Barros P.M."/>
            <person name="Capote T."/>
            <person name="Chaves I."/>
            <person name="Simoes F."/>
            <person name="Abreu I."/>
            <person name="Carrasquinho I."/>
            <person name="Faro C."/>
            <person name="Guimaraes J.B."/>
            <person name="Mendonca D."/>
            <person name="Nobrega F."/>
            <person name="Rodrigues L."/>
            <person name="Saibo N.J.M."/>
            <person name="Varela M.C."/>
            <person name="Egas C."/>
            <person name="Matos J."/>
            <person name="Miguel C.M."/>
            <person name="Oliveira M.M."/>
            <person name="Ricardo C.P."/>
            <person name="Goncalves S."/>
        </authorList>
    </citation>
    <scope>NUCLEOTIDE SEQUENCE [LARGE SCALE GENOMIC DNA]</scope>
    <source>
        <strain evidence="2">cv. HL8</strain>
    </source>
</reference>
<dbReference type="Proteomes" id="UP000237347">
    <property type="component" value="Unassembled WGS sequence"/>
</dbReference>
<protein>
    <submittedName>
        <fullName evidence="1">Uncharacterized protein</fullName>
    </submittedName>
</protein>
<dbReference type="AlphaFoldDB" id="A0AAW0LA95"/>
<proteinExistence type="predicted"/>
<comment type="caution">
    <text evidence="1">The sequence shown here is derived from an EMBL/GenBank/DDBJ whole genome shotgun (WGS) entry which is preliminary data.</text>
</comment>
<keyword evidence="2" id="KW-1185">Reference proteome</keyword>
<name>A0AAW0LA95_QUESU</name>
<dbReference type="EMBL" id="PKMF04000135">
    <property type="protein sequence ID" value="KAK7847861.1"/>
    <property type="molecule type" value="Genomic_DNA"/>
</dbReference>
<organism evidence="1 2">
    <name type="scientific">Quercus suber</name>
    <name type="common">Cork oak</name>
    <dbReference type="NCBI Taxonomy" id="58331"/>
    <lineage>
        <taxon>Eukaryota</taxon>
        <taxon>Viridiplantae</taxon>
        <taxon>Streptophyta</taxon>
        <taxon>Embryophyta</taxon>
        <taxon>Tracheophyta</taxon>
        <taxon>Spermatophyta</taxon>
        <taxon>Magnoliopsida</taxon>
        <taxon>eudicotyledons</taxon>
        <taxon>Gunneridae</taxon>
        <taxon>Pentapetalae</taxon>
        <taxon>rosids</taxon>
        <taxon>fabids</taxon>
        <taxon>Fagales</taxon>
        <taxon>Fagaceae</taxon>
        <taxon>Quercus</taxon>
    </lineage>
</organism>
<gene>
    <name evidence="1" type="ORF">CFP56_006160</name>
</gene>